<dbReference type="InterPro" id="IPR001584">
    <property type="entry name" value="Integrase_cat-core"/>
</dbReference>
<name>I5B775_9BACT</name>
<evidence type="ECO:0000313" key="3">
    <source>
        <dbReference type="Proteomes" id="UP000005778"/>
    </source>
</evidence>
<dbReference type="InterPro" id="IPR012337">
    <property type="entry name" value="RNaseH-like_sf"/>
</dbReference>
<dbReference type="HOGENOM" id="CLU_1737614_0_0_7"/>
<reference evidence="2 3" key="2">
    <citation type="submission" date="2012-02" db="EMBL/GenBank/DDBJ databases">
        <title>Improved High-Quality Draft sequence of Desulfobacter postgatei 2ac9.</title>
        <authorList>
            <consortium name="US DOE Joint Genome Institute"/>
            <person name="Lucas S."/>
            <person name="Han J."/>
            <person name="Lapidus A."/>
            <person name="Cheng J.-F."/>
            <person name="Goodwin L."/>
            <person name="Pitluck S."/>
            <person name="Peters L."/>
            <person name="Ovchinnikova G."/>
            <person name="Held B."/>
            <person name="Detter J.C."/>
            <person name="Han C."/>
            <person name="Tapia R."/>
            <person name="Land M."/>
            <person name="Hauser L."/>
            <person name="Kyrpides N."/>
            <person name="Ivanova N."/>
            <person name="Pagani I."/>
            <person name="Orellana R."/>
            <person name="Lovley D."/>
            <person name="Woyke T."/>
        </authorList>
    </citation>
    <scope>NUCLEOTIDE SEQUENCE [LARGE SCALE GENOMIC DNA]</scope>
    <source>
        <strain evidence="2 3">2ac9</strain>
    </source>
</reference>
<keyword evidence="3" id="KW-1185">Reference proteome</keyword>
<dbReference type="PROSITE" id="PS50994">
    <property type="entry name" value="INTEGRASE"/>
    <property type="match status" value="1"/>
</dbReference>
<dbReference type="GO" id="GO:0015074">
    <property type="term" value="P:DNA integration"/>
    <property type="evidence" value="ECO:0007669"/>
    <property type="project" value="InterPro"/>
</dbReference>
<organism evidence="2 3">
    <name type="scientific">Desulfobacter postgatei 2ac9</name>
    <dbReference type="NCBI Taxonomy" id="879212"/>
    <lineage>
        <taxon>Bacteria</taxon>
        <taxon>Pseudomonadati</taxon>
        <taxon>Thermodesulfobacteriota</taxon>
        <taxon>Desulfobacteria</taxon>
        <taxon>Desulfobacterales</taxon>
        <taxon>Desulfobacteraceae</taxon>
        <taxon>Desulfobacter</taxon>
    </lineage>
</organism>
<proteinExistence type="predicted"/>
<dbReference type="AlphaFoldDB" id="I5B775"/>
<feature type="domain" description="Integrase catalytic" evidence="1">
    <location>
        <begin position="56"/>
        <end position="150"/>
    </location>
</feature>
<sequence>MSSPPAKGQLQQEIQRLSQKIYQHPIDENRKFTLGASTIERWYYKAKEADDPVVVLGRKPRFDAGIRWSMPEALLDASGNWLQPMVLAILDDHSRICCHLQFYLAETAQCLVHGLIQAFMKRRLPRSLMTDNGSAMLAEETTQGLARLGW</sequence>
<reference evidence="2 3" key="1">
    <citation type="submission" date="2011-09" db="EMBL/GenBank/DDBJ databases">
        <authorList>
            <consortium name="US DOE Joint Genome Institute (JGI-PGF)"/>
            <person name="Lucas S."/>
            <person name="Han J."/>
            <person name="Lapidus A."/>
            <person name="Cheng J.-F."/>
            <person name="Goodwin L."/>
            <person name="Pitluck S."/>
            <person name="Peters L."/>
            <person name="Land M.L."/>
            <person name="Hauser L."/>
            <person name="Orellana R."/>
            <person name="Lovley D."/>
            <person name="Woyke T.J."/>
        </authorList>
    </citation>
    <scope>NUCLEOTIDE SEQUENCE [LARGE SCALE GENOMIC DNA]</scope>
    <source>
        <strain evidence="2 3">2ac9</strain>
    </source>
</reference>
<gene>
    <name evidence="2" type="ORF">DespoDRAFT_03583</name>
</gene>
<dbReference type="GO" id="GO:0003676">
    <property type="term" value="F:nucleic acid binding"/>
    <property type="evidence" value="ECO:0007669"/>
    <property type="project" value="InterPro"/>
</dbReference>
<dbReference type="Gene3D" id="3.30.420.10">
    <property type="entry name" value="Ribonuclease H-like superfamily/Ribonuclease H"/>
    <property type="match status" value="1"/>
</dbReference>
<dbReference type="EMBL" id="CM001488">
    <property type="protein sequence ID" value="EIM65338.1"/>
    <property type="molecule type" value="Genomic_DNA"/>
</dbReference>
<dbReference type="eggNOG" id="COG2801">
    <property type="taxonomic scope" value="Bacteria"/>
</dbReference>
<dbReference type="Proteomes" id="UP000005778">
    <property type="component" value="Chromosome"/>
</dbReference>
<accession>I5B775</accession>
<evidence type="ECO:0000313" key="2">
    <source>
        <dbReference type="EMBL" id="EIM65338.1"/>
    </source>
</evidence>
<dbReference type="InterPro" id="IPR036397">
    <property type="entry name" value="RNaseH_sf"/>
</dbReference>
<dbReference type="SUPFAM" id="SSF53098">
    <property type="entry name" value="Ribonuclease H-like"/>
    <property type="match status" value="1"/>
</dbReference>
<protein>
    <submittedName>
        <fullName evidence="2">Integrase family protein</fullName>
    </submittedName>
</protein>
<evidence type="ECO:0000259" key="1">
    <source>
        <dbReference type="PROSITE" id="PS50994"/>
    </source>
</evidence>